<keyword evidence="5 8" id="KW-0378">Hydrolase</keyword>
<evidence type="ECO:0000256" key="7">
    <source>
        <dbReference type="ARBA" id="ARBA00049158"/>
    </source>
</evidence>
<dbReference type="GO" id="GO:0000105">
    <property type="term" value="P:L-histidine biosynthetic process"/>
    <property type="evidence" value="ECO:0007669"/>
    <property type="project" value="UniProtKB-UniRule"/>
</dbReference>
<protein>
    <recommendedName>
        <fullName evidence="3 8">Histidinol-phosphatase</fullName>
        <shortName evidence="8">HolPase</shortName>
        <ecNumber evidence="3 8">3.1.3.15</ecNumber>
    </recommendedName>
</protein>
<keyword evidence="6 8" id="KW-0368">Histidine biosynthesis</keyword>
<evidence type="ECO:0000313" key="10">
    <source>
        <dbReference type="EMBL" id="KIE45506.1"/>
    </source>
</evidence>
<dbReference type="PANTHER" id="PTHR21039">
    <property type="entry name" value="HISTIDINOL PHOSPHATASE-RELATED"/>
    <property type="match status" value="1"/>
</dbReference>
<dbReference type="OrthoDB" id="9775255at2"/>
<evidence type="ECO:0000256" key="4">
    <source>
        <dbReference type="ARBA" id="ARBA00022605"/>
    </source>
</evidence>
<sequence length="257" mass="30069">MFDTHIHTDFSSDSKMNIRDAINSAKNLNLGIVITDHIDLNYPDKTKFKVDLKEYFKCYNSYRSNNILIGIELGMDMNYKKENEVISCHPFDQIIGSQHSVNGIDAFDQSLYKEKSKKEIFSLYFEDMINSIKTHNYINTLGHIDFISRYCPYEDQELYYNEYSDYIDEVIKLCLSYEISLEINAKRLDNSLSTKNLIDIYKRYRELGGKYVTIGSDAHIPSSIGLNFKQALQICEYVGLAPIYYKERKAEYIKRCD</sequence>
<dbReference type="GO" id="GO:0005737">
    <property type="term" value="C:cytoplasm"/>
    <property type="evidence" value="ECO:0007669"/>
    <property type="project" value="TreeGrafter"/>
</dbReference>
<accession>A0A0C1R4T4</accession>
<evidence type="ECO:0000256" key="8">
    <source>
        <dbReference type="RuleBase" id="RU366003"/>
    </source>
</evidence>
<comment type="catalytic activity">
    <reaction evidence="7 8">
        <text>L-histidinol phosphate + H2O = L-histidinol + phosphate</text>
        <dbReference type="Rhea" id="RHEA:14465"/>
        <dbReference type="ChEBI" id="CHEBI:15377"/>
        <dbReference type="ChEBI" id="CHEBI:43474"/>
        <dbReference type="ChEBI" id="CHEBI:57699"/>
        <dbReference type="ChEBI" id="CHEBI:57980"/>
        <dbReference type="EC" id="3.1.3.15"/>
    </reaction>
</comment>
<dbReference type="RefSeq" id="WP_039635035.1">
    <property type="nucleotide sequence ID" value="NZ_AYSO01000019.1"/>
</dbReference>
<evidence type="ECO:0000259" key="9">
    <source>
        <dbReference type="Pfam" id="PF02811"/>
    </source>
</evidence>
<evidence type="ECO:0000256" key="1">
    <source>
        <dbReference type="ARBA" id="ARBA00004970"/>
    </source>
</evidence>
<name>A0A0C1R4T4_9CLOT</name>
<keyword evidence="4 8" id="KW-0028">Amino-acid biosynthesis</keyword>
<comment type="similarity">
    <text evidence="2 8">Belongs to the PHP hydrolase family. HisK subfamily.</text>
</comment>
<dbReference type="AlphaFoldDB" id="A0A0C1R4T4"/>
<evidence type="ECO:0000256" key="2">
    <source>
        <dbReference type="ARBA" id="ARBA00009152"/>
    </source>
</evidence>
<feature type="domain" description="PHP" evidence="9">
    <location>
        <begin position="3"/>
        <end position="185"/>
    </location>
</feature>
<dbReference type="NCBIfam" id="TIGR01856">
    <property type="entry name" value="hisJ_fam"/>
    <property type="match status" value="1"/>
</dbReference>
<dbReference type="UniPathway" id="UPA00031">
    <property type="reaction ID" value="UER00013"/>
</dbReference>
<dbReference type="Gene3D" id="3.20.20.140">
    <property type="entry name" value="Metal-dependent hydrolases"/>
    <property type="match status" value="1"/>
</dbReference>
<organism evidence="10 11">
    <name type="scientific">Clostridium argentinense CDC 2741</name>
    <dbReference type="NCBI Taxonomy" id="1418104"/>
    <lineage>
        <taxon>Bacteria</taxon>
        <taxon>Bacillati</taxon>
        <taxon>Bacillota</taxon>
        <taxon>Clostridia</taxon>
        <taxon>Eubacteriales</taxon>
        <taxon>Clostridiaceae</taxon>
        <taxon>Clostridium</taxon>
    </lineage>
</organism>
<proteinExistence type="inferred from homology"/>
<reference evidence="10 11" key="1">
    <citation type="journal article" date="2015" name="Infect. Genet. Evol.">
        <title>Genomic sequences of six botulinum neurotoxin-producing strains representing three clostridial species illustrate the mobility and diversity of botulinum neurotoxin genes.</title>
        <authorList>
            <person name="Smith T.J."/>
            <person name="Hill K.K."/>
            <person name="Xie G."/>
            <person name="Foley B.T."/>
            <person name="Williamson C.H."/>
            <person name="Foster J.T."/>
            <person name="Johnson S.L."/>
            <person name="Chertkov O."/>
            <person name="Teshima H."/>
            <person name="Gibbons H.S."/>
            <person name="Johnsky L.A."/>
            <person name="Karavis M.A."/>
            <person name="Smith L.A."/>
        </authorList>
    </citation>
    <scope>NUCLEOTIDE SEQUENCE [LARGE SCALE GENOMIC DNA]</scope>
    <source>
        <strain evidence="10 11">CDC 2741</strain>
    </source>
</reference>
<dbReference type="GO" id="GO:0004401">
    <property type="term" value="F:histidinol-phosphatase activity"/>
    <property type="evidence" value="ECO:0007669"/>
    <property type="project" value="UniProtKB-UniRule"/>
</dbReference>
<keyword evidence="11" id="KW-1185">Reference proteome</keyword>
<gene>
    <name evidence="10" type="ORF">U732_2534</name>
</gene>
<comment type="pathway">
    <text evidence="1 8">Amino-acid biosynthesis; L-histidine biosynthesis; L-histidine from 5-phospho-alpha-D-ribose 1-diphosphate: step 8/9.</text>
</comment>
<dbReference type="PANTHER" id="PTHR21039:SF0">
    <property type="entry name" value="HISTIDINOL-PHOSPHATASE"/>
    <property type="match status" value="1"/>
</dbReference>
<dbReference type="EC" id="3.1.3.15" evidence="3 8"/>
<dbReference type="Proteomes" id="UP000031366">
    <property type="component" value="Unassembled WGS sequence"/>
</dbReference>
<evidence type="ECO:0000256" key="5">
    <source>
        <dbReference type="ARBA" id="ARBA00022801"/>
    </source>
</evidence>
<evidence type="ECO:0000256" key="3">
    <source>
        <dbReference type="ARBA" id="ARBA00013085"/>
    </source>
</evidence>
<comment type="caution">
    <text evidence="10">The sequence shown here is derived from an EMBL/GenBank/DDBJ whole genome shotgun (WGS) entry which is preliminary data.</text>
</comment>
<dbReference type="InterPro" id="IPR004013">
    <property type="entry name" value="PHP_dom"/>
</dbReference>
<dbReference type="InterPro" id="IPR016195">
    <property type="entry name" value="Pol/histidinol_Pase-like"/>
</dbReference>
<evidence type="ECO:0000256" key="6">
    <source>
        <dbReference type="ARBA" id="ARBA00023102"/>
    </source>
</evidence>
<dbReference type="NCBIfam" id="NF004086">
    <property type="entry name" value="PRK05588.1"/>
    <property type="match status" value="1"/>
</dbReference>
<dbReference type="InterPro" id="IPR010140">
    <property type="entry name" value="Histidinol_P_phosphatase_HisJ"/>
</dbReference>
<dbReference type="Pfam" id="PF02811">
    <property type="entry name" value="PHP"/>
    <property type="match status" value="1"/>
</dbReference>
<dbReference type="SUPFAM" id="SSF89550">
    <property type="entry name" value="PHP domain-like"/>
    <property type="match status" value="1"/>
</dbReference>
<evidence type="ECO:0000313" key="11">
    <source>
        <dbReference type="Proteomes" id="UP000031366"/>
    </source>
</evidence>
<dbReference type="EMBL" id="AYSO01000019">
    <property type="protein sequence ID" value="KIE45506.1"/>
    <property type="molecule type" value="Genomic_DNA"/>
</dbReference>